<dbReference type="PANTHER" id="PTHR43369">
    <property type="entry name" value="PHOSPHORIBOSYLGLYCINAMIDE FORMYLTRANSFERASE"/>
    <property type="match status" value="1"/>
</dbReference>
<dbReference type="OrthoDB" id="9806170at2"/>
<name>A0A162KS03_9PROT</name>
<evidence type="ECO:0000313" key="6">
    <source>
        <dbReference type="EMBL" id="KYO51967.1"/>
    </source>
</evidence>
<feature type="binding site" evidence="4">
    <location>
        <begin position="93"/>
        <end position="96"/>
    </location>
    <ligand>
        <name>(6R)-10-formyltetrahydrofolate</name>
        <dbReference type="ChEBI" id="CHEBI:195366"/>
    </ligand>
</feature>
<dbReference type="SUPFAM" id="SSF53328">
    <property type="entry name" value="Formyltransferase"/>
    <property type="match status" value="1"/>
</dbReference>
<feature type="active site" description="Proton donor" evidence="4">
    <location>
        <position position="112"/>
    </location>
</feature>
<sequence>MAKRDVAVLISGSGSNLQALIDAVAADPDHPARIRLVISNKPGVYGLERAAAAGIEAVVIDHKAFPDRAAFDAALQAELEARGIDLVCLAGFMRILTAPFVEAWTGRMLNIHPSILPAFKGARAIDDALAAGVRITGVSVHYVVPEMDAGPIVVQAAVPVLPGDDHDALAKRIHAAEHRIYPAALRWVAAGDVRLAETGRVEHLTDPVAINSVLISPPALG</sequence>
<dbReference type="InterPro" id="IPR002376">
    <property type="entry name" value="Formyl_transf_N"/>
</dbReference>
<feature type="binding site" evidence="4">
    <location>
        <begin position="14"/>
        <end position="16"/>
    </location>
    <ligand>
        <name>N(1)-(5-phospho-beta-D-ribosyl)glycinamide</name>
        <dbReference type="ChEBI" id="CHEBI:143788"/>
    </ligand>
</feature>
<evidence type="ECO:0000256" key="4">
    <source>
        <dbReference type="HAMAP-Rule" id="MF_01930"/>
    </source>
</evidence>
<keyword evidence="3 4" id="KW-0658">Purine biosynthesis</keyword>
<reference evidence="6 7" key="1">
    <citation type="submission" date="2015-12" db="EMBL/GenBank/DDBJ databases">
        <title>Genome sequence of Tistrella mobilis MCCC 1A02139.</title>
        <authorList>
            <person name="Lu L."/>
            <person name="Lai Q."/>
            <person name="Shao Z."/>
            <person name="Qian P."/>
        </authorList>
    </citation>
    <scope>NUCLEOTIDE SEQUENCE [LARGE SCALE GENOMIC DNA]</scope>
    <source>
        <strain evidence="6 7">MCCC 1A02139</strain>
    </source>
</reference>
<organism evidence="6 7">
    <name type="scientific">Tistrella mobilis</name>
    <dbReference type="NCBI Taxonomy" id="171437"/>
    <lineage>
        <taxon>Bacteria</taxon>
        <taxon>Pseudomonadati</taxon>
        <taxon>Pseudomonadota</taxon>
        <taxon>Alphaproteobacteria</taxon>
        <taxon>Geminicoccales</taxon>
        <taxon>Geminicoccaceae</taxon>
        <taxon>Tistrella</taxon>
    </lineage>
</organism>
<dbReference type="InterPro" id="IPR036477">
    <property type="entry name" value="Formyl_transf_N_sf"/>
</dbReference>
<dbReference type="EC" id="2.1.2.2" evidence="4"/>
<dbReference type="EMBL" id="LPZR01000164">
    <property type="protein sequence ID" value="KYO51967.1"/>
    <property type="molecule type" value="Genomic_DNA"/>
</dbReference>
<dbReference type="GeneID" id="97241725"/>
<dbReference type="PANTHER" id="PTHR43369:SF2">
    <property type="entry name" value="PHOSPHORIBOSYLGLYCINAMIDE FORMYLTRANSFERASE"/>
    <property type="match status" value="1"/>
</dbReference>
<evidence type="ECO:0000256" key="2">
    <source>
        <dbReference type="ARBA" id="ARBA00022679"/>
    </source>
</evidence>
<evidence type="ECO:0000256" key="1">
    <source>
        <dbReference type="ARBA" id="ARBA00005054"/>
    </source>
</evidence>
<comment type="caution">
    <text evidence="6">The sequence shown here is derived from an EMBL/GenBank/DDBJ whole genome shotgun (WGS) entry which is preliminary data.</text>
</comment>
<accession>A0A162KS03</accession>
<protein>
    <recommendedName>
        <fullName evidence="4">Phosphoribosylglycinamide formyltransferase</fullName>
        <ecNumber evidence="4">2.1.2.2</ecNumber>
    </recommendedName>
    <alternativeName>
        <fullName evidence="4">5'-phosphoribosylglycinamide transformylase</fullName>
    </alternativeName>
    <alternativeName>
        <fullName evidence="4">GAR transformylase</fullName>
        <shortName evidence="4">GART</shortName>
    </alternativeName>
</protein>
<dbReference type="GO" id="GO:0006189">
    <property type="term" value="P:'de novo' IMP biosynthetic process"/>
    <property type="evidence" value="ECO:0007669"/>
    <property type="project" value="UniProtKB-UniRule"/>
</dbReference>
<dbReference type="NCBIfam" id="TIGR00639">
    <property type="entry name" value="PurN"/>
    <property type="match status" value="1"/>
</dbReference>
<evidence type="ECO:0000259" key="5">
    <source>
        <dbReference type="Pfam" id="PF00551"/>
    </source>
</evidence>
<comment type="pathway">
    <text evidence="1 4">Purine metabolism; IMP biosynthesis via de novo pathway; N(2)-formyl-N(1)-(5-phospho-D-ribosyl)glycinamide from N(1)-(5-phospho-D-ribosyl)glycinamide (10-formyl THF route): step 1/1.</text>
</comment>
<comment type="function">
    <text evidence="4">Catalyzes the transfer of a formyl group from 10-formyltetrahydrofolate to 5-phospho-ribosyl-glycinamide (GAR), producing 5-phospho-ribosyl-N-formylglycinamide (FGAR) and tetrahydrofolate.</text>
</comment>
<proteinExistence type="inferred from homology"/>
<gene>
    <name evidence="4" type="primary">purN</name>
    <name evidence="6" type="ORF">AUP44_07110</name>
</gene>
<dbReference type="Pfam" id="PF00551">
    <property type="entry name" value="Formyl_trans_N"/>
    <property type="match status" value="1"/>
</dbReference>
<feature type="binding site" evidence="4">
    <location>
        <position position="110"/>
    </location>
    <ligand>
        <name>(6R)-10-formyltetrahydrofolate</name>
        <dbReference type="ChEBI" id="CHEBI:195366"/>
    </ligand>
</feature>
<evidence type="ECO:0000313" key="7">
    <source>
        <dbReference type="Proteomes" id="UP000075787"/>
    </source>
</evidence>
<dbReference type="HAMAP" id="MF_01930">
    <property type="entry name" value="PurN"/>
    <property type="match status" value="1"/>
</dbReference>
<dbReference type="InterPro" id="IPR004607">
    <property type="entry name" value="GART"/>
</dbReference>
<dbReference type="AlphaFoldDB" id="A0A162KS03"/>
<feature type="binding site" evidence="4">
    <location>
        <position position="68"/>
    </location>
    <ligand>
        <name>(6R)-10-formyltetrahydrofolate</name>
        <dbReference type="ChEBI" id="CHEBI:195366"/>
    </ligand>
</feature>
<evidence type="ECO:0000256" key="3">
    <source>
        <dbReference type="ARBA" id="ARBA00022755"/>
    </source>
</evidence>
<comment type="similarity">
    <text evidence="4">Belongs to the GART family.</text>
</comment>
<dbReference type="CDD" id="cd08645">
    <property type="entry name" value="FMT_core_GART"/>
    <property type="match status" value="1"/>
</dbReference>
<dbReference type="RefSeq" id="WP_062765184.1">
    <property type="nucleotide sequence ID" value="NZ_CP121027.1"/>
</dbReference>
<dbReference type="GO" id="GO:0005829">
    <property type="term" value="C:cytosol"/>
    <property type="evidence" value="ECO:0007669"/>
    <property type="project" value="TreeGrafter"/>
</dbReference>
<dbReference type="Proteomes" id="UP000075787">
    <property type="component" value="Unassembled WGS sequence"/>
</dbReference>
<dbReference type="UniPathway" id="UPA00074">
    <property type="reaction ID" value="UER00126"/>
</dbReference>
<feature type="domain" description="Formyl transferase N-terminal" evidence="5">
    <location>
        <begin position="6"/>
        <end position="185"/>
    </location>
</feature>
<keyword evidence="2 4" id="KW-0808">Transferase</keyword>
<dbReference type="GO" id="GO:0004644">
    <property type="term" value="F:phosphoribosylglycinamide formyltransferase activity"/>
    <property type="evidence" value="ECO:0007669"/>
    <property type="project" value="UniProtKB-UniRule"/>
</dbReference>
<comment type="catalytic activity">
    <reaction evidence="4">
        <text>N(1)-(5-phospho-beta-D-ribosyl)glycinamide + (6R)-10-formyltetrahydrofolate = N(2)-formyl-N(1)-(5-phospho-beta-D-ribosyl)glycinamide + (6S)-5,6,7,8-tetrahydrofolate + H(+)</text>
        <dbReference type="Rhea" id="RHEA:15053"/>
        <dbReference type="ChEBI" id="CHEBI:15378"/>
        <dbReference type="ChEBI" id="CHEBI:57453"/>
        <dbReference type="ChEBI" id="CHEBI:143788"/>
        <dbReference type="ChEBI" id="CHEBI:147286"/>
        <dbReference type="ChEBI" id="CHEBI:195366"/>
        <dbReference type="EC" id="2.1.2.2"/>
    </reaction>
</comment>
<dbReference type="Gene3D" id="3.40.50.170">
    <property type="entry name" value="Formyl transferase, N-terminal domain"/>
    <property type="match status" value="1"/>
</dbReference>
<feature type="site" description="Raises pKa of active site His" evidence="4">
    <location>
        <position position="148"/>
    </location>
</feature>